<dbReference type="eggNOG" id="ENOG5033FGU">
    <property type="taxonomic scope" value="Bacteria"/>
</dbReference>
<evidence type="ECO:0000313" key="3">
    <source>
        <dbReference type="Proteomes" id="UP000009080"/>
    </source>
</evidence>
<protein>
    <submittedName>
        <fullName evidence="2">Uncharacterized protein</fullName>
    </submittedName>
</protein>
<organism evidence="2 3">
    <name type="scientific">Teredinibacter turnerae (strain ATCC 39867 / T7901)</name>
    <dbReference type="NCBI Taxonomy" id="377629"/>
    <lineage>
        <taxon>Bacteria</taxon>
        <taxon>Pseudomonadati</taxon>
        <taxon>Pseudomonadota</taxon>
        <taxon>Gammaproteobacteria</taxon>
        <taxon>Cellvibrionales</taxon>
        <taxon>Cellvibrionaceae</taxon>
        <taxon>Teredinibacter</taxon>
    </lineage>
</organism>
<dbReference type="OrthoDB" id="5801443at2"/>
<sequence length="442" mass="50655">MRHRAPGLTAVYNEIKSSSKNRILDLGPMVAANFNFFSKLSCKVHFENFNDFIQEPDTNRASGFAAELDNYLLNHAPNEKFEVILTWDILNYLSLDEIGALFLKLNNWCHPNTLMHAIRYLGKNIPPQPARFQIIDQYHVELTVTNLAPRKIPNHQTAQLLKKLPDYYLHNNLMNENGMLRGISEQVMRFQPDVSQRKQFIASTEITTSAALQSALKNSKDKIVEDNTFYSPSLEWLLKQVTPESKILDLGSKSSHNMDFWRSRFNEVYTEDLASSLRWRNYTQRADKVAQPSGISDQALRFKNNLVFDAVVFWDSLNFCDIHQLRAIGERLEAHCHNGTKLIVLSYLGNKIPEYPLKFTITAANRYRVQEVRKVDRETPALTTSAIMKLIPGWRICGTHLFSTGMRQGLVELIFEQTREPDNHRMSDGTSTSRNIPGSSSS</sequence>
<name>C5BMM2_TERTT</name>
<evidence type="ECO:0000256" key="1">
    <source>
        <dbReference type="SAM" id="MobiDB-lite"/>
    </source>
</evidence>
<dbReference type="AlphaFoldDB" id="C5BMM2"/>
<dbReference type="HOGENOM" id="CLU_619523_0_0_6"/>
<keyword evidence="3" id="KW-1185">Reference proteome</keyword>
<accession>C5BMM2</accession>
<dbReference type="STRING" id="377629.TERTU_2775"/>
<feature type="compositionally biased region" description="Polar residues" evidence="1">
    <location>
        <begin position="428"/>
        <end position="442"/>
    </location>
</feature>
<dbReference type="EMBL" id="CP001614">
    <property type="protein sequence ID" value="ACR13225.2"/>
    <property type="molecule type" value="Genomic_DNA"/>
</dbReference>
<dbReference type="KEGG" id="ttu:TERTU_2775"/>
<evidence type="ECO:0000313" key="2">
    <source>
        <dbReference type="EMBL" id="ACR13225.2"/>
    </source>
</evidence>
<reference evidence="2 3" key="1">
    <citation type="journal article" date="2009" name="PLoS ONE">
        <title>The complete genome of Teredinibacter turnerae T7901: an intracellular endosymbiont of marine wood-boring bivalves (shipworms).</title>
        <authorList>
            <person name="Yang J.C."/>
            <person name="Madupu R."/>
            <person name="Durkin A.S."/>
            <person name="Ekborg N.A."/>
            <person name="Pedamallu C.S."/>
            <person name="Hostetler J.B."/>
            <person name="Radune D."/>
            <person name="Toms B.S."/>
            <person name="Henrissat B."/>
            <person name="Coutinho P.M."/>
            <person name="Schwarz S."/>
            <person name="Field L."/>
            <person name="Trindade-Silva A.E."/>
            <person name="Soares C.A.G."/>
            <person name="Elshahawi S."/>
            <person name="Hanora A."/>
            <person name="Schmidt E.W."/>
            <person name="Haygood M.G."/>
            <person name="Posfai J."/>
            <person name="Benner J."/>
            <person name="Madinger C."/>
            <person name="Nove J."/>
            <person name="Anton B."/>
            <person name="Chaudhary K."/>
            <person name="Foster J."/>
            <person name="Holman A."/>
            <person name="Kumar S."/>
            <person name="Lessard P.A."/>
            <person name="Luyten Y.A."/>
            <person name="Slatko B."/>
            <person name="Wood N."/>
            <person name="Wu B."/>
            <person name="Teplitski M."/>
            <person name="Mougous J.D."/>
            <person name="Ward N."/>
            <person name="Eisen J.A."/>
            <person name="Badger J.H."/>
            <person name="Distel D.L."/>
        </authorList>
    </citation>
    <scope>NUCLEOTIDE SEQUENCE [LARGE SCALE GENOMIC DNA]</scope>
    <source>
        <strain evidence="3">ATCC 39867 / T7901</strain>
    </source>
</reference>
<dbReference type="Proteomes" id="UP000009080">
    <property type="component" value="Chromosome"/>
</dbReference>
<proteinExistence type="predicted"/>
<dbReference type="RefSeq" id="WP_015819338.1">
    <property type="nucleotide sequence ID" value="NC_012997.1"/>
</dbReference>
<gene>
    <name evidence="2" type="ordered locus">TERTU_2775</name>
</gene>
<feature type="region of interest" description="Disordered" evidence="1">
    <location>
        <begin position="421"/>
        <end position="442"/>
    </location>
</feature>